<accession>A0A2I4DPZ0</accession>
<feature type="binding site" evidence="5">
    <location>
        <begin position="644"/>
        <end position="650"/>
    </location>
    <ligand>
        <name>GTP</name>
        <dbReference type="ChEBI" id="CHEBI:37565"/>
    </ligand>
</feature>
<dbReference type="InterPro" id="IPR001019">
    <property type="entry name" value="Gprotein_alpha_su"/>
</dbReference>
<keyword evidence="2 5" id="KW-0547">Nucleotide-binding</keyword>
<dbReference type="RefSeq" id="XP_018809211.2">
    <property type="nucleotide sequence ID" value="XM_018953666.2"/>
</dbReference>
<dbReference type="OrthoDB" id="5817230at2759"/>
<evidence type="ECO:0000313" key="8">
    <source>
        <dbReference type="RefSeq" id="XP_018809211.2"/>
    </source>
</evidence>
<feature type="binding site" evidence="6">
    <location>
        <position position="650"/>
    </location>
    <ligand>
        <name>Mg(2+)</name>
        <dbReference type="ChEBI" id="CHEBI:18420"/>
    </ligand>
</feature>
<dbReference type="Pfam" id="PF00503">
    <property type="entry name" value="G-alpha"/>
    <property type="match status" value="1"/>
</dbReference>
<evidence type="ECO:0000256" key="5">
    <source>
        <dbReference type="PIRSR" id="PIRSR601019-1"/>
    </source>
</evidence>
<proteinExistence type="predicted"/>
<dbReference type="Gene3D" id="1.10.400.10">
    <property type="entry name" value="GI Alpha 1, domain 2-like"/>
    <property type="match status" value="1"/>
</dbReference>
<dbReference type="PROSITE" id="PS51882">
    <property type="entry name" value="G_ALPHA"/>
    <property type="match status" value="1"/>
</dbReference>
<evidence type="ECO:0000256" key="6">
    <source>
        <dbReference type="PIRSR" id="PIRSR601019-2"/>
    </source>
</evidence>
<keyword evidence="3 5" id="KW-0342">GTP-binding</keyword>
<dbReference type="GO" id="GO:0003924">
    <property type="term" value="F:GTPase activity"/>
    <property type="evidence" value="ECO:0000318"/>
    <property type="project" value="GO_Central"/>
</dbReference>
<evidence type="ECO:0000256" key="2">
    <source>
        <dbReference type="ARBA" id="ARBA00022741"/>
    </source>
</evidence>
<dbReference type="SUPFAM" id="SSF47895">
    <property type="entry name" value="Transducin (alpha subunit), insertion domain"/>
    <property type="match status" value="1"/>
</dbReference>
<dbReference type="FunFam" id="1.10.400.10:FF:000013">
    <property type="entry name" value="Extra-large guanine nucleotide-binding protein 2"/>
    <property type="match status" value="1"/>
</dbReference>
<keyword evidence="1 6" id="KW-0479">Metal-binding</keyword>
<dbReference type="GO" id="GO:0031683">
    <property type="term" value="F:G-protein beta/gamma-subunit complex binding"/>
    <property type="evidence" value="ECO:0000318"/>
    <property type="project" value="GO_Central"/>
</dbReference>
<dbReference type="Gene3D" id="3.40.50.300">
    <property type="entry name" value="P-loop containing nucleotide triphosphate hydrolases"/>
    <property type="match status" value="1"/>
</dbReference>
<keyword evidence="4" id="KW-0807">Transducer</keyword>
<dbReference type="KEGG" id="jre:108982329"/>
<reference evidence="8" key="1">
    <citation type="submission" date="2025-08" db="UniProtKB">
        <authorList>
            <consortium name="RefSeq"/>
        </authorList>
    </citation>
    <scope>IDENTIFICATION</scope>
    <source>
        <tissue evidence="8">Leaves</tissue>
    </source>
</reference>
<feature type="binding site" evidence="6">
    <location>
        <position position="485"/>
    </location>
    <ligand>
        <name>Mg(2+)</name>
        <dbReference type="ChEBI" id="CHEBI:18420"/>
    </ligand>
</feature>
<name>A0A2I4DPZ0_JUGRE</name>
<protein>
    <submittedName>
        <fullName evidence="8">Extra-large guanine nucleotide-binding protein 1-like</fullName>
    </submittedName>
</protein>
<dbReference type="PANTHER" id="PTHR36486:SF4">
    <property type="entry name" value="PH DOMAIN-CONTAINING PROTEIN"/>
    <property type="match status" value="1"/>
</dbReference>
<organism evidence="7 8">
    <name type="scientific">Juglans regia</name>
    <name type="common">English walnut</name>
    <dbReference type="NCBI Taxonomy" id="51240"/>
    <lineage>
        <taxon>Eukaryota</taxon>
        <taxon>Viridiplantae</taxon>
        <taxon>Streptophyta</taxon>
        <taxon>Embryophyta</taxon>
        <taxon>Tracheophyta</taxon>
        <taxon>Spermatophyta</taxon>
        <taxon>Magnoliopsida</taxon>
        <taxon>eudicotyledons</taxon>
        <taxon>Gunneridae</taxon>
        <taxon>Pentapetalae</taxon>
        <taxon>rosids</taxon>
        <taxon>fabids</taxon>
        <taxon>Fagales</taxon>
        <taxon>Juglandaceae</taxon>
        <taxon>Juglans</taxon>
    </lineage>
</organism>
<evidence type="ECO:0000256" key="4">
    <source>
        <dbReference type="ARBA" id="ARBA00023224"/>
    </source>
</evidence>
<dbReference type="InterPro" id="IPR053057">
    <property type="entry name" value="XLG_GTP-binding"/>
</dbReference>
<gene>
    <name evidence="8" type="primary">LOC108982329</name>
</gene>
<evidence type="ECO:0000256" key="1">
    <source>
        <dbReference type="ARBA" id="ARBA00022723"/>
    </source>
</evidence>
<dbReference type="InterPro" id="IPR027417">
    <property type="entry name" value="P-loop_NTPase"/>
</dbReference>
<dbReference type="GeneID" id="108982329"/>
<dbReference type="SMART" id="SM00275">
    <property type="entry name" value="G_alpha"/>
    <property type="match status" value="1"/>
</dbReference>
<dbReference type="CDD" id="cd00066">
    <property type="entry name" value="G-alpha"/>
    <property type="match status" value="1"/>
</dbReference>
<dbReference type="SUPFAM" id="SSF52540">
    <property type="entry name" value="P-loop containing nucleoside triphosphate hydrolases"/>
    <property type="match status" value="1"/>
</dbReference>
<dbReference type="PANTHER" id="PTHR36486">
    <property type="entry name" value="OS01G0977800 PROTEIN"/>
    <property type="match status" value="1"/>
</dbReference>
<sequence length="942" mass="106318">MARLLRKLRPAVPGISDGDDDKRINTDYEIALEYNGPPVTYDIPIVNPVDTSQIPVAASVSSASLFDNLSLPVIQPILKSSSPYKESSTVDTSGALACDNGYEPKSNLSDGIENSATMECSGVLDDDKKGEGSQNYMNPTKWESTESVLSSPAGSSRIFSCREDESDDEVPRHVKRPPIVRFRDPESGDVIDHEEFYHSEDESIHVIPKVERNRKKGVCYRCLKGNRFVEKEICIVCGAKYCYDCVLRAMGSMPEGRKCVTCIGFSIDEERRGTLGKFSRLLKRLLTDMTVEQIMNAEVFCEVNQVPPGLVYVNGEPLCQEELVQLQNCKNPPRNIRPGCFWYDKVSGLWGKEGKKPSQIISSQLNVGGLIKQNASNGNTHVLINGREITKEELWMLKAAGVSCEGSPHFWVSDDGSYQEEGQNKIKGRIWDKTATKLVCAVLSLPVPPDHQNPSEEKVNGVIPAYVMQKSIKLLLVGHNKSGSSTIYKQAKLLYDVPYSKDERQAIKLVIQRNLYMYLGMVLMGREQFEEQSLLEKRKRCVVDKCGPSDDTCLIDDKTIYSIGPRVKAFSDRLLQVLVLGNLEPAATSEYAPFIEELWGDAAIQATYNRRNELEMLTKAATYFLDRAVEISRKDYEPSETDILYAEGITTCNSLACLEFSFPESAQHELMDPAYQHDPSLRYQLIRVHPGRVGANCKWLDMFEDSDILLFCVALTDYDQHCEDSNGVSTNKMLASKQLFESVVTQPTFESKNFLLILTKFDLLGEKIEQAPLMQCEWFHDFKPVTSKNCHNSTNPSLAQHAFYYIAMKFKTLFRSLTDRKLFVSLVTGLENDTVDEALRYAREIVLWEEEKPYSINELSSTDIEVTNILVGISYPYLCVACDVGLRKQERRRLSNSKSKVCVHWILHTYFMVGFPSPFHLFLELIWCSSFDKTSHILCTGE</sequence>
<evidence type="ECO:0000313" key="7">
    <source>
        <dbReference type="Proteomes" id="UP000235220"/>
    </source>
</evidence>
<evidence type="ECO:0000256" key="3">
    <source>
        <dbReference type="ARBA" id="ARBA00023134"/>
    </source>
</evidence>
<keyword evidence="6" id="KW-0460">Magnesium</keyword>
<dbReference type="AlphaFoldDB" id="A0A2I4DPZ0"/>
<dbReference type="GO" id="GO:0001664">
    <property type="term" value="F:G protein-coupled receptor binding"/>
    <property type="evidence" value="ECO:0000318"/>
    <property type="project" value="GO_Central"/>
</dbReference>
<dbReference type="FunFam" id="3.40.50.300:FF:000692">
    <property type="entry name" value="Guanine nucleotide-binding protein subunit alpha"/>
    <property type="match status" value="1"/>
</dbReference>
<dbReference type="InterPro" id="IPR011025">
    <property type="entry name" value="GproteinA_insert"/>
</dbReference>
<dbReference type="GO" id="GO:0005525">
    <property type="term" value="F:GTP binding"/>
    <property type="evidence" value="ECO:0007669"/>
    <property type="project" value="UniProtKB-KW"/>
</dbReference>
<keyword evidence="7" id="KW-1185">Reference proteome</keyword>
<dbReference type="GO" id="GO:0046872">
    <property type="term" value="F:metal ion binding"/>
    <property type="evidence" value="ECO:0007669"/>
    <property type="project" value="UniProtKB-KW"/>
</dbReference>
<dbReference type="InParanoid" id="A0A2I4DPZ0"/>
<dbReference type="GO" id="GO:0007188">
    <property type="term" value="P:adenylate cyclase-modulating G protein-coupled receptor signaling pathway"/>
    <property type="evidence" value="ECO:0000318"/>
    <property type="project" value="GO_Central"/>
</dbReference>
<dbReference type="PRINTS" id="PR00318">
    <property type="entry name" value="GPROTEINA"/>
</dbReference>
<dbReference type="Proteomes" id="UP000235220">
    <property type="component" value="Chromosome 16"/>
</dbReference>
<feature type="binding site" evidence="5">
    <location>
        <begin position="672"/>
        <end position="676"/>
    </location>
    <ligand>
        <name>GTP</name>
        <dbReference type="ChEBI" id="CHEBI:37565"/>
    </ligand>
</feature>
<dbReference type="GO" id="GO:0005834">
    <property type="term" value="C:heterotrimeric G-protein complex"/>
    <property type="evidence" value="ECO:0000318"/>
    <property type="project" value="GO_Central"/>
</dbReference>
<dbReference type="GO" id="GO:0005737">
    <property type="term" value="C:cytoplasm"/>
    <property type="evidence" value="ECO:0000318"/>
    <property type="project" value="GO_Central"/>
</dbReference>
<dbReference type="STRING" id="51240.A0A2I4DPZ0"/>